<protein>
    <submittedName>
        <fullName evidence="1">McrC family protein</fullName>
    </submittedName>
</protein>
<gene>
    <name evidence="1" type="ORF">M0R88_06230</name>
</gene>
<evidence type="ECO:0000313" key="1">
    <source>
        <dbReference type="EMBL" id="UPW01695.1"/>
    </source>
</evidence>
<dbReference type="GeneID" id="72189435"/>
<sequence length="423" mass="47394">MVLVQEYGDPVQIRGNPSQLAEAFDYAEEHWAARLGTSDVFDVTVIPNGVEIRPLGVTGQVTVAGDSIEIVPKYLFPEEVDNWHGSVADILAFSQTESFDLVSSATGERDVSTFVDLLAGAFADQLRDGLRHGLPTEYVRRKETAGAVRGRLVIEDLYPQVLKDPTKVVSESDELSVDTILGRVLRWAANEYAHLTTDPSVRSRLLELETRLSEASKQPPSLAQLDRLFIPPQYRRFERAVELAIWLRRNEGPSLRSDELDLQGVLISTHDLYQDFVDACLSYISRDEDWKFTSEPPTHVSTTPSNLTAYPDHVLQTSQGDLLLDSKYVVSADWDQPDNRGEKRPDLSEVYQVMAAGRAREIEDVGLVYPSVSDQYTGPWSIQGAGNPLRIHLVEIDPSSFKFRNIERFTESIQTEIHSIVHG</sequence>
<dbReference type="EMBL" id="CP096658">
    <property type="protein sequence ID" value="UPW01695.1"/>
    <property type="molecule type" value="Genomic_DNA"/>
</dbReference>
<reference evidence="1" key="1">
    <citation type="submission" date="2022-04" db="EMBL/GenBank/DDBJ databases">
        <title>Diverse halophilic archaea isolated from saline environments.</title>
        <authorList>
            <person name="Cui H.-L."/>
        </authorList>
    </citation>
    <scope>NUCLEOTIDE SEQUENCE</scope>
    <source>
        <strain evidence="1">XZYJT40</strain>
    </source>
</reference>
<accession>A0A8U0IM19</accession>
<dbReference type="KEGG" id="haxz:M0R88_06230"/>
<organism evidence="1 2">
    <name type="scientific">Halorussus gelatinilyticus</name>
    <dbReference type="NCBI Taxonomy" id="2937524"/>
    <lineage>
        <taxon>Archaea</taxon>
        <taxon>Methanobacteriati</taxon>
        <taxon>Methanobacteriota</taxon>
        <taxon>Stenosarchaea group</taxon>
        <taxon>Halobacteria</taxon>
        <taxon>Halobacteriales</taxon>
        <taxon>Haladaptataceae</taxon>
        <taxon>Halorussus</taxon>
    </lineage>
</organism>
<dbReference type="AlphaFoldDB" id="A0A8U0IM19"/>
<proteinExistence type="predicted"/>
<dbReference type="PANTHER" id="PTHR38733:SF1">
    <property type="entry name" value="TYPE IV METHYL-DIRECTED RESTRICTION ENZYME ECOKMCRBC"/>
    <property type="match status" value="1"/>
</dbReference>
<name>A0A8U0IM19_9EURY</name>
<dbReference type="InterPro" id="IPR019292">
    <property type="entry name" value="McrC"/>
</dbReference>
<dbReference type="Proteomes" id="UP000830434">
    <property type="component" value="Chromosome"/>
</dbReference>
<dbReference type="Pfam" id="PF10117">
    <property type="entry name" value="McrBC"/>
    <property type="match status" value="1"/>
</dbReference>
<dbReference type="RefSeq" id="WP_248656090.1">
    <property type="nucleotide sequence ID" value="NZ_CP096658.1"/>
</dbReference>
<keyword evidence="2" id="KW-1185">Reference proteome</keyword>
<evidence type="ECO:0000313" key="2">
    <source>
        <dbReference type="Proteomes" id="UP000830434"/>
    </source>
</evidence>
<dbReference type="PANTHER" id="PTHR38733">
    <property type="entry name" value="PROTEIN MCRC"/>
    <property type="match status" value="1"/>
</dbReference>